<evidence type="ECO:0000256" key="4">
    <source>
        <dbReference type="PROSITE-ProRule" id="PRU00708"/>
    </source>
</evidence>
<dbReference type="Pfam" id="PF01535">
    <property type="entry name" value="PPR"/>
    <property type="match status" value="3"/>
</dbReference>
<sequence>MFRSLHQSIVHFAALALGRVKSQLYRTYSHTHTHKSQFTNHKTGSTIKQSNSQDSERLMQVQQRLRLPLPSDPRALISLLVSLSTTRSLSQGEQLHAYLLKSGYIPCSHPCSPYTLLSNHFITFYSRCNLPLLSLLSFLSLPSPPTPSSWSSLLSSLSHHHLPSLTLSYFRSMLLARVPPNRHSIPSVARVVGYLSDPSLARSLHGMSLKTPFATDVFVLTSVLDMYAKCSLLKEAQKLFDEMPERNVVSWSALICGYADAGLHSSVLNLFRSALHDGVEVNDCTFSSVIRVCAETTLLGLGALLHGLTIKFNLDSSPFVGSALVSLYSKCGLLDSSYKVFNEMPERNLSAWNSVLIASAQHGNIGTVFNLFEAMQAAGFQPNYVTFLCLLTACSHAGLLDEGKRYFSLMSVYGVEPGPEHYAAMVDLLGRVGRISEALFFIQSMPIEPIESVWGALLTASRIHKDTNTAAFAAQKLFEMGSCSPGMHMLLAGTYRAAGRHLEAAQARKAMRDSGLRKDAGLSWLEAGGVIHTFASGDQRHGRSVEIYRVLEEVGKRMEAAGYEPDTSGVHRNVRYHSERLAIGLGLLVVPEGVPIRVMKNIRVCNDCHTAIKYLTKCTGRVVVLRDLHRFHRFENGTCSCGDFW</sequence>
<protein>
    <recommendedName>
        <fullName evidence="5">DYW domain-containing protein</fullName>
    </recommendedName>
</protein>
<accession>A0A9Q0C470</accession>
<dbReference type="NCBIfam" id="TIGR00756">
    <property type="entry name" value="PPR"/>
    <property type="match status" value="1"/>
</dbReference>
<dbReference type="Pfam" id="PF14432">
    <property type="entry name" value="DYW_deaminase"/>
    <property type="match status" value="1"/>
</dbReference>
<evidence type="ECO:0000256" key="1">
    <source>
        <dbReference type="ARBA" id="ARBA00006643"/>
    </source>
</evidence>
<dbReference type="PANTHER" id="PTHR47926">
    <property type="entry name" value="PENTATRICOPEPTIDE REPEAT-CONTAINING PROTEIN"/>
    <property type="match status" value="1"/>
</dbReference>
<dbReference type="Pfam" id="PF20431">
    <property type="entry name" value="E_motif"/>
    <property type="match status" value="1"/>
</dbReference>
<evidence type="ECO:0000313" key="7">
    <source>
        <dbReference type="Proteomes" id="UP001151287"/>
    </source>
</evidence>
<reference evidence="6" key="1">
    <citation type="journal article" date="2022" name="Cell">
        <title>Repeat-based holocentromeres influence genome architecture and karyotype evolution.</title>
        <authorList>
            <person name="Hofstatter P.G."/>
            <person name="Thangavel G."/>
            <person name="Lux T."/>
            <person name="Neumann P."/>
            <person name="Vondrak T."/>
            <person name="Novak P."/>
            <person name="Zhang M."/>
            <person name="Costa L."/>
            <person name="Castellani M."/>
            <person name="Scott A."/>
            <person name="Toegelov H."/>
            <person name="Fuchs J."/>
            <person name="Mata-Sucre Y."/>
            <person name="Dias Y."/>
            <person name="Vanzela A.L.L."/>
            <person name="Huettel B."/>
            <person name="Almeida C.C.S."/>
            <person name="Simkova H."/>
            <person name="Souza G."/>
            <person name="Pedrosa-Harand A."/>
            <person name="Macas J."/>
            <person name="Mayer K.F.X."/>
            <person name="Houben A."/>
            <person name="Marques A."/>
        </authorList>
    </citation>
    <scope>NUCLEOTIDE SEQUENCE</scope>
    <source>
        <strain evidence="6">RhyBre1mFocal</strain>
    </source>
</reference>
<dbReference type="FunFam" id="1.25.40.10:FF:000488">
    <property type="entry name" value="Pentatricopeptide repeat-containing protein, mitochondrial"/>
    <property type="match status" value="1"/>
</dbReference>
<feature type="repeat" description="PPR" evidence="4">
    <location>
        <begin position="216"/>
        <end position="250"/>
    </location>
</feature>
<feature type="repeat" description="PPR" evidence="4">
    <location>
        <begin position="348"/>
        <end position="382"/>
    </location>
</feature>
<feature type="repeat" description="PPR" evidence="4">
    <location>
        <begin position="383"/>
        <end position="417"/>
    </location>
</feature>
<dbReference type="Proteomes" id="UP001151287">
    <property type="component" value="Unassembled WGS sequence"/>
</dbReference>
<keyword evidence="7" id="KW-1185">Reference proteome</keyword>
<keyword evidence="3" id="KW-0809">Transit peptide</keyword>
<dbReference type="AlphaFoldDB" id="A0A9Q0C470"/>
<dbReference type="OrthoDB" id="747253at2759"/>
<gene>
    <name evidence="6" type="ORF">LUZ63_018355</name>
</gene>
<comment type="caution">
    <text evidence="6">The sequence shown here is derived from an EMBL/GenBank/DDBJ whole genome shotgun (WGS) entry which is preliminary data.</text>
</comment>
<comment type="similarity">
    <text evidence="1">Belongs to the PPR family. PCMP-H subfamily.</text>
</comment>
<dbReference type="GO" id="GO:0008270">
    <property type="term" value="F:zinc ion binding"/>
    <property type="evidence" value="ECO:0007669"/>
    <property type="project" value="InterPro"/>
</dbReference>
<dbReference type="PANTHER" id="PTHR47926:SF351">
    <property type="entry name" value="MITOCHONDRIAL RNAEDITING FACTOR 1"/>
    <property type="match status" value="1"/>
</dbReference>
<evidence type="ECO:0000313" key="6">
    <source>
        <dbReference type="EMBL" id="KAJ1686965.1"/>
    </source>
</evidence>
<evidence type="ECO:0000256" key="2">
    <source>
        <dbReference type="ARBA" id="ARBA00022737"/>
    </source>
</evidence>
<dbReference type="PROSITE" id="PS51375">
    <property type="entry name" value="PPR"/>
    <property type="match status" value="3"/>
</dbReference>
<keyword evidence="2" id="KW-0677">Repeat</keyword>
<evidence type="ECO:0000256" key="3">
    <source>
        <dbReference type="ARBA" id="ARBA00022946"/>
    </source>
</evidence>
<dbReference type="EMBL" id="JAMQYH010000005">
    <property type="protein sequence ID" value="KAJ1686965.1"/>
    <property type="molecule type" value="Genomic_DNA"/>
</dbReference>
<dbReference type="GO" id="GO:0009451">
    <property type="term" value="P:RNA modification"/>
    <property type="evidence" value="ECO:0007669"/>
    <property type="project" value="InterPro"/>
</dbReference>
<dbReference type="InterPro" id="IPR011990">
    <property type="entry name" value="TPR-like_helical_dom_sf"/>
</dbReference>
<dbReference type="InterPro" id="IPR002885">
    <property type="entry name" value="PPR_rpt"/>
</dbReference>
<dbReference type="GO" id="GO:0003723">
    <property type="term" value="F:RNA binding"/>
    <property type="evidence" value="ECO:0007669"/>
    <property type="project" value="InterPro"/>
</dbReference>
<dbReference type="InterPro" id="IPR046848">
    <property type="entry name" value="E_motif"/>
</dbReference>
<dbReference type="InterPro" id="IPR032867">
    <property type="entry name" value="DYW_dom"/>
</dbReference>
<dbReference type="FunFam" id="1.25.40.10:FF:000407">
    <property type="entry name" value="Putative pentatricopeptide repeat-containing protein"/>
    <property type="match status" value="1"/>
</dbReference>
<name>A0A9Q0C470_9POAL</name>
<feature type="domain" description="DYW" evidence="5">
    <location>
        <begin position="575"/>
        <end position="645"/>
    </location>
</feature>
<organism evidence="6 7">
    <name type="scientific">Rhynchospora breviuscula</name>
    <dbReference type="NCBI Taxonomy" id="2022672"/>
    <lineage>
        <taxon>Eukaryota</taxon>
        <taxon>Viridiplantae</taxon>
        <taxon>Streptophyta</taxon>
        <taxon>Embryophyta</taxon>
        <taxon>Tracheophyta</taxon>
        <taxon>Spermatophyta</taxon>
        <taxon>Magnoliopsida</taxon>
        <taxon>Liliopsida</taxon>
        <taxon>Poales</taxon>
        <taxon>Cyperaceae</taxon>
        <taxon>Cyperoideae</taxon>
        <taxon>Rhynchosporeae</taxon>
        <taxon>Rhynchospora</taxon>
    </lineage>
</organism>
<proteinExistence type="inferred from homology"/>
<dbReference type="Gene3D" id="1.25.40.10">
    <property type="entry name" value="Tetratricopeptide repeat domain"/>
    <property type="match status" value="2"/>
</dbReference>
<dbReference type="Pfam" id="PF13812">
    <property type="entry name" value="PPR_3"/>
    <property type="match status" value="1"/>
</dbReference>
<dbReference type="InterPro" id="IPR046960">
    <property type="entry name" value="PPR_At4g14850-like_plant"/>
</dbReference>
<evidence type="ECO:0000259" key="5">
    <source>
        <dbReference type="Pfam" id="PF14432"/>
    </source>
</evidence>